<keyword evidence="9" id="KW-0050">Antiport</keyword>
<keyword evidence="2 9" id="KW-0813">Transport</keyword>
<dbReference type="PANTHER" id="PTHR10110">
    <property type="entry name" value="SODIUM/HYDROGEN EXCHANGER"/>
    <property type="match status" value="1"/>
</dbReference>
<evidence type="ECO:0000259" key="12">
    <source>
        <dbReference type="Pfam" id="PF00999"/>
    </source>
</evidence>
<evidence type="ECO:0000256" key="11">
    <source>
        <dbReference type="SAM" id="SignalP"/>
    </source>
</evidence>
<evidence type="ECO:0000256" key="6">
    <source>
        <dbReference type="ARBA" id="ARBA00023065"/>
    </source>
</evidence>
<reference evidence="13" key="1">
    <citation type="submission" date="2019-11" db="EMBL/GenBank/DDBJ databases">
        <title>The nuclear and mitochondrial genomes of Frieseomelitta varia - a highly eusocial stingless bee (Meliponini) with a permanently sterile worker caste.</title>
        <authorList>
            <person name="Freitas F.C.P."/>
            <person name="Lourenco A.P."/>
            <person name="Nunes F.M.F."/>
            <person name="Paschoal A.R."/>
            <person name="Abreu F.C.P."/>
            <person name="Barbin F.O."/>
            <person name="Bataglia L."/>
            <person name="Cardoso-Junior C.A.M."/>
            <person name="Cervoni M.S."/>
            <person name="Silva S.R."/>
            <person name="Dalarmi F."/>
            <person name="Del Lama M.A."/>
            <person name="Depintor T.S."/>
            <person name="Ferreira K.M."/>
            <person name="Goria P.S."/>
            <person name="Jaskot M.C."/>
            <person name="Lago D.C."/>
            <person name="Luna-Lucena D."/>
            <person name="Moda L.M."/>
            <person name="Nascimento L."/>
            <person name="Pedrino M."/>
            <person name="Rabico F.O."/>
            <person name="Sanches F.C."/>
            <person name="Santos D.E."/>
            <person name="Santos C.G."/>
            <person name="Vieira J."/>
            <person name="Lopes T.F."/>
            <person name="Barchuk A.R."/>
            <person name="Hartfelder K."/>
            <person name="Simoes Z.L.P."/>
            <person name="Bitondi M.M.G."/>
            <person name="Pinheiro D.G."/>
        </authorList>
    </citation>
    <scope>NUCLEOTIDE SEQUENCE</scope>
    <source>
        <strain evidence="13">USP_RPSP 00005682</strain>
        <tissue evidence="13">Whole individual</tissue>
    </source>
</reference>
<gene>
    <name evidence="13" type="ORF">E2986_13636</name>
</gene>
<organism evidence="13 14">
    <name type="scientific">Frieseomelitta varia</name>
    <dbReference type="NCBI Taxonomy" id="561572"/>
    <lineage>
        <taxon>Eukaryota</taxon>
        <taxon>Metazoa</taxon>
        <taxon>Ecdysozoa</taxon>
        <taxon>Arthropoda</taxon>
        <taxon>Hexapoda</taxon>
        <taxon>Insecta</taxon>
        <taxon>Pterygota</taxon>
        <taxon>Neoptera</taxon>
        <taxon>Endopterygota</taxon>
        <taxon>Hymenoptera</taxon>
        <taxon>Apocrita</taxon>
        <taxon>Aculeata</taxon>
        <taxon>Apoidea</taxon>
        <taxon>Anthophila</taxon>
        <taxon>Apidae</taxon>
        <taxon>Frieseomelitta</taxon>
    </lineage>
</organism>
<dbReference type="InterPro" id="IPR006153">
    <property type="entry name" value="Cation/H_exchanger_TM"/>
</dbReference>
<dbReference type="PRINTS" id="PR01084">
    <property type="entry name" value="NAHEXCHNGR"/>
</dbReference>
<feature type="transmembrane region" description="Helical" evidence="10">
    <location>
        <begin position="452"/>
        <end position="479"/>
    </location>
</feature>
<evidence type="ECO:0000256" key="1">
    <source>
        <dbReference type="ARBA" id="ARBA00004141"/>
    </source>
</evidence>
<feature type="transmembrane region" description="Helical" evidence="10">
    <location>
        <begin position="491"/>
        <end position="509"/>
    </location>
</feature>
<feature type="non-terminal residue" evidence="13">
    <location>
        <position position="565"/>
    </location>
</feature>
<dbReference type="Pfam" id="PF00999">
    <property type="entry name" value="Na_H_Exchanger"/>
    <property type="match status" value="1"/>
</dbReference>
<keyword evidence="6 9" id="KW-0406">Ion transport</keyword>
<feature type="chain" id="PRO_5032620250" description="Sodium/hydrogen exchanger" evidence="11">
    <location>
        <begin position="27"/>
        <end position="565"/>
    </location>
</feature>
<dbReference type="GO" id="GO:0098719">
    <property type="term" value="P:sodium ion import across plasma membrane"/>
    <property type="evidence" value="ECO:0007669"/>
    <property type="project" value="TreeGrafter"/>
</dbReference>
<dbReference type="GO" id="GO:0005886">
    <property type="term" value="C:plasma membrane"/>
    <property type="evidence" value="ECO:0007669"/>
    <property type="project" value="TreeGrafter"/>
</dbReference>
<feature type="transmembrane region" description="Helical" evidence="10">
    <location>
        <begin position="262"/>
        <end position="284"/>
    </location>
</feature>
<evidence type="ECO:0000256" key="5">
    <source>
        <dbReference type="ARBA" id="ARBA00023053"/>
    </source>
</evidence>
<dbReference type="AlphaFoldDB" id="A0A833RSA6"/>
<feature type="transmembrane region" description="Helical" evidence="10">
    <location>
        <begin position="428"/>
        <end position="446"/>
    </location>
</feature>
<feature type="signal peptide" evidence="11">
    <location>
        <begin position="1"/>
        <end position="26"/>
    </location>
</feature>
<dbReference type="InterPro" id="IPR004709">
    <property type="entry name" value="NaH_exchanger"/>
</dbReference>
<dbReference type="Proteomes" id="UP000655588">
    <property type="component" value="Unassembled WGS sequence"/>
</dbReference>
<dbReference type="NCBIfam" id="TIGR00840">
    <property type="entry name" value="b_cpa1"/>
    <property type="match status" value="1"/>
</dbReference>
<feature type="transmembrane region" description="Helical" evidence="10">
    <location>
        <begin position="388"/>
        <end position="407"/>
    </location>
</feature>
<evidence type="ECO:0000313" key="14">
    <source>
        <dbReference type="Proteomes" id="UP000655588"/>
    </source>
</evidence>
<feature type="transmembrane region" description="Helical" evidence="10">
    <location>
        <begin position="291"/>
        <end position="315"/>
    </location>
</feature>
<evidence type="ECO:0000256" key="8">
    <source>
        <dbReference type="ARBA" id="ARBA00023201"/>
    </source>
</evidence>
<comment type="subcellular location">
    <subcellularLocation>
        <location evidence="1">Membrane</location>
        <topology evidence="1">Multi-pass membrane protein</topology>
    </subcellularLocation>
</comment>
<feature type="domain" description="Cation/H+ exchanger transmembrane" evidence="12">
    <location>
        <begin position="148"/>
        <end position="544"/>
    </location>
</feature>
<evidence type="ECO:0000256" key="3">
    <source>
        <dbReference type="ARBA" id="ARBA00022692"/>
    </source>
</evidence>
<dbReference type="InterPro" id="IPR018422">
    <property type="entry name" value="Cation/H_exchanger_CPA1"/>
</dbReference>
<evidence type="ECO:0000256" key="7">
    <source>
        <dbReference type="ARBA" id="ARBA00023136"/>
    </source>
</evidence>
<evidence type="ECO:0000256" key="10">
    <source>
        <dbReference type="SAM" id="Phobius"/>
    </source>
</evidence>
<evidence type="ECO:0000313" key="13">
    <source>
        <dbReference type="EMBL" id="KAF3422072.1"/>
    </source>
</evidence>
<comment type="caution">
    <text evidence="13">The sequence shown here is derived from an EMBL/GenBank/DDBJ whole genome shotgun (WGS) entry which is preliminary data.</text>
</comment>
<keyword evidence="8 9" id="KW-0739">Sodium transport</keyword>
<evidence type="ECO:0000256" key="2">
    <source>
        <dbReference type="ARBA" id="ARBA00022448"/>
    </source>
</evidence>
<feature type="transmembrane region" description="Helical" evidence="10">
    <location>
        <begin position="228"/>
        <end position="250"/>
    </location>
</feature>
<dbReference type="Gene3D" id="6.10.140.1330">
    <property type="match status" value="1"/>
</dbReference>
<evidence type="ECO:0000256" key="4">
    <source>
        <dbReference type="ARBA" id="ARBA00022989"/>
    </source>
</evidence>
<keyword evidence="4 10" id="KW-1133">Transmembrane helix</keyword>
<comment type="similarity">
    <text evidence="9">Belongs to the monovalent cation:proton antiporter 1 (CPA1) transporter (TC 2.A.36) family.</text>
</comment>
<sequence>MAPRVVDSTMIAFLLVLACWSAQGRARLVRFYESVPDLKQDRRIPVNDYAIHGPIVDDHEFPRDLREPYPGKSFGPMGPIDGSLPDDVSFRSLASEQGEGANSMEHLTSNHAMDGAVGDHEHGKPEYNIISVEFHRVETPFVIGIWIFFASIAKIGFHMTPKLSKIFPESCLLIVVGVVVGVLLFQASSVHVSPLTPDTFFLYMLPPIILDAGYFMPNRLFFDHLGTILLFAVVGTIFNTLSIGASLWVLGKSGLFGFETPMLQMFLFSALISAVDPVAVLAVFEEIHVNEILYIVVFGESLLNDAVTVVLYHMFEAYNEIGPTEILYTDILSGLASFFVVAIGGTIIGVIWGFATGFVTRFTHQVRVIEPIFIFVMAYLAYLNAEIFHMSSILAITFCGITMKNYVEANISHKSHTTVKYTMKMLSSSSETIIFMFLGVATVNNHHDWNTWFVVMTIVFCSIYRIVGVIFLTALANQFRLHKLNKVEKFVMSYGGLRGAVAFALVLLIDPRHVSLQPMFVTTTIAVIYFTVFIQGITIKPLVKILNVKRAERKKPTMNERIHER</sequence>
<protein>
    <recommendedName>
        <fullName evidence="9">Sodium/hydrogen exchanger</fullName>
    </recommendedName>
</protein>
<keyword evidence="14" id="KW-1185">Reference proteome</keyword>
<feature type="transmembrane region" description="Helical" evidence="10">
    <location>
        <begin position="171"/>
        <end position="188"/>
    </location>
</feature>
<proteinExistence type="inferred from homology"/>
<dbReference type="GO" id="GO:0015386">
    <property type="term" value="F:potassium:proton antiporter activity"/>
    <property type="evidence" value="ECO:0007669"/>
    <property type="project" value="TreeGrafter"/>
</dbReference>
<dbReference type="GO" id="GO:0015385">
    <property type="term" value="F:sodium:proton antiporter activity"/>
    <property type="evidence" value="ECO:0007669"/>
    <property type="project" value="InterPro"/>
</dbReference>
<keyword evidence="7 10" id="KW-0472">Membrane</keyword>
<feature type="transmembrane region" description="Helical" evidence="10">
    <location>
        <begin position="141"/>
        <end position="159"/>
    </location>
</feature>
<keyword evidence="11" id="KW-0732">Signal</keyword>
<feature type="transmembrane region" description="Helical" evidence="10">
    <location>
        <begin position="200"/>
        <end position="216"/>
    </location>
</feature>
<feature type="transmembrane region" description="Helical" evidence="10">
    <location>
        <begin position="335"/>
        <end position="354"/>
    </location>
</feature>
<accession>A0A833RSA6</accession>
<keyword evidence="3 9" id="KW-0812">Transmembrane</keyword>
<dbReference type="GO" id="GO:0051453">
    <property type="term" value="P:regulation of intracellular pH"/>
    <property type="evidence" value="ECO:0007669"/>
    <property type="project" value="TreeGrafter"/>
</dbReference>
<dbReference type="EMBL" id="WNWW01000781">
    <property type="protein sequence ID" value="KAF3422072.1"/>
    <property type="molecule type" value="Genomic_DNA"/>
</dbReference>
<evidence type="ECO:0000256" key="9">
    <source>
        <dbReference type="RuleBase" id="RU003722"/>
    </source>
</evidence>
<name>A0A833RSA6_9HYME</name>
<keyword evidence="5" id="KW-0915">Sodium</keyword>
<feature type="transmembrane region" description="Helical" evidence="10">
    <location>
        <begin position="521"/>
        <end position="543"/>
    </location>
</feature>
<feature type="transmembrane region" description="Helical" evidence="10">
    <location>
        <begin position="366"/>
        <end position="382"/>
    </location>
</feature>
<dbReference type="PANTHER" id="PTHR10110:SF98">
    <property type="entry name" value="SODIUM_HYDROGEN EXCHANGER"/>
    <property type="match status" value="1"/>
</dbReference>
<dbReference type="PROSITE" id="PS51257">
    <property type="entry name" value="PROKAR_LIPOPROTEIN"/>
    <property type="match status" value="1"/>
</dbReference>